<dbReference type="Proteomes" id="UP000555828">
    <property type="component" value="Unassembled WGS sequence"/>
</dbReference>
<evidence type="ECO:0000313" key="11">
    <source>
        <dbReference type="EMBL" id="MBB6063067.1"/>
    </source>
</evidence>
<dbReference type="GO" id="GO:0005507">
    <property type="term" value="F:copper ion binding"/>
    <property type="evidence" value="ECO:0007669"/>
    <property type="project" value="TreeGrafter"/>
</dbReference>
<evidence type="ECO:0000256" key="2">
    <source>
        <dbReference type="ARBA" id="ARBA00007353"/>
    </source>
</evidence>
<evidence type="ECO:0000256" key="3">
    <source>
        <dbReference type="ARBA" id="ARBA00022679"/>
    </source>
</evidence>
<gene>
    <name evidence="11" type="ORF">HNP65_001530</name>
</gene>
<evidence type="ECO:0000256" key="5">
    <source>
        <dbReference type="ARBA" id="ARBA00022801"/>
    </source>
</evidence>
<name>A0A841GKZ5_9BACT</name>
<evidence type="ECO:0000313" key="12">
    <source>
        <dbReference type="Proteomes" id="UP000555828"/>
    </source>
</evidence>
<proteinExistence type="inferred from homology"/>
<reference evidence="11 12" key="1">
    <citation type="submission" date="2020-08" db="EMBL/GenBank/DDBJ databases">
        <title>Genomic Encyclopedia of Type Strains, Phase IV (KMG-IV): sequencing the most valuable type-strain genomes for metagenomic binning, comparative biology and taxonomic classification.</title>
        <authorList>
            <person name="Goeker M."/>
        </authorList>
    </citation>
    <scope>NUCLEOTIDE SEQUENCE [LARGE SCALE GENOMIC DNA]</scope>
    <source>
        <strain evidence="11 12">DSM 13481</strain>
    </source>
</reference>
<dbReference type="InterPro" id="IPR003730">
    <property type="entry name" value="Cu_polyphenol_OxRdtase"/>
</dbReference>
<evidence type="ECO:0000256" key="9">
    <source>
        <dbReference type="ARBA" id="ARBA00049893"/>
    </source>
</evidence>
<dbReference type="NCBIfam" id="TIGR00726">
    <property type="entry name" value="peptidoglycan editing factor PgeF"/>
    <property type="match status" value="1"/>
</dbReference>
<comment type="catalytic activity">
    <reaction evidence="8">
        <text>adenosine + phosphate = alpha-D-ribose 1-phosphate + adenine</text>
        <dbReference type="Rhea" id="RHEA:27642"/>
        <dbReference type="ChEBI" id="CHEBI:16335"/>
        <dbReference type="ChEBI" id="CHEBI:16708"/>
        <dbReference type="ChEBI" id="CHEBI:43474"/>
        <dbReference type="ChEBI" id="CHEBI:57720"/>
        <dbReference type="EC" id="2.4.2.1"/>
    </reaction>
    <physiologicalReaction direction="left-to-right" evidence="8">
        <dbReference type="Rhea" id="RHEA:27643"/>
    </physiologicalReaction>
</comment>
<comment type="caution">
    <text evidence="11">The sequence shown here is derived from an EMBL/GenBank/DDBJ whole genome shotgun (WGS) entry which is preliminary data.</text>
</comment>
<dbReference type="Pfam" id="PF02578">
    <property type="entry name" value="Cu-oxidase_4"/>
    <property type="match status" value="1"/>
</dbReference>
<comment type="catalytic activity">
    <reaction evidence="7">
        <text>adenosine + H2O + H(+) = inosine + NH4(+)</text>
        <dbReference type="Rhea" id="RHEA:24408"/>
        <dbReference type="ChEBI" id="CHEBI:15377"/>
        <dbReference type="ChEBI" id="CHEBI:15378"/>
        <dbReference type="ChEBI" id="CHEBI:16335"/>
        <dbReference type="ChEBI" id="CHEBI:17596"/>
        <dbReference type="ChEBI" id="CHEBI:28938"/>
        <dbReference type="EC" id="3.5.4.4"/>
    </reaction>
    <physiologicalReaction direction="left-to-right" evidence="7">
        <dbReference type="Rhea" id="RHEA:24409"/>
    </physiologicalReaction>
</comment>
<dbReference type="GO" id="GO:0017061">
    <property type="term" value="F:S-methyl-5-thioadenosine phosphorylase activity"/>
    <property type="evidence" value="ECO:0007669"/>
    <property type="project" value="UniProtKB-EC"/>
</dbReference>
<dbReference type="InterPro" id="IPR011324">
    <property type="entry name" value="Cytotoxic_necrot_fac-like_cat"/>
</dbReference>
<keyword evidence="3" id="KW-0808">Transferase</keyword>
<protein>
    <recommendedName>
        <fullName evidence="10">Purine nucleoside phosphorylase</fullName>
    </recommendedName>
</protein>
<keyword evidence="12" id="KW-1185">Reference proteome</keyword>
<organism evidence="11 12">
    <name type="scientific">Thermosipho japonicus</name>
    <dbReference type="NCBI Taxonomy" id="90323"/>
    <lineage>
        <taxon>Bacteria</taxon>
        <taxon>Thermotogati</taxon>
        <taxon>Thermotogota</taxon>
        <taxon>Thermotogae</taxon>
        <taxon>Thermotogales</taxon>
        <taxon>Fervidobacteriaceae</taxon>
        <taxon>Thermosipho</taxon>
    </lineage>
</organism>
<dbReference type="AlphaFoldDB" id="A0A841GKZ5"/>
<keyword evidence="4" id="KW-0479">Metal-binding</keyword>
<evidence type="ECO:0000256" key="7">
    <source>
        <dbReference type="ARBA" id="ARBA00047989"/>
    </source>
</evidence>
<dbReference type="PANTHER" id="PTHR30616">
    <property type="entry name" value="UNCHARACTERIZED PROTEIN YFIH"/>
    <property type="match status" value="1"/>
</dbReference>
<keyword evidence="6" id="KW-0862">Zinc</keyword>
<evidence type="ECO:0000256" key="6">
    <source>
        <dbReference type="ARBA" id="ARBA00022833"/>
    </source>
</evidence>
<sequence length="263" mass="30462">MQIGNYVCKEINGLFLCRSSLLCQFNKLFHIVTTRKVSENQFNIEELDMSFNNENFKDHYILLSDNLGLDLNKFIFTNQVHKNRVEYVTRKDLKGEFYENVIITTDGLITDEKGIFLVTKYADCMPIIAYDPIKNVLGVAHSGWRGTLIDMPKHLIIKMIDEFGSNPENIFVSIGPSIGPESFEVGKDVAEKFEKKFGDMFIKVRNNKYFVNLWRIAENQIYEIGVRNIEISLIDTCSNTDYFYSYRKENTKKRFAAIVGLIP</sequence>
<comment type="catalytic activity">
    <reaction evidence="1">
        <text>inosine + phosphate = alpha-D-ribose 1-phosphate + hypoxanthine</text>
        <dbReference type="Rhea" id="RHEA:27646"/>
        <dbReference type="ChEBI" id="CHEBI:17368"/>
        <dbReference type="ChEBI" id="CHEBI:17596"/>
        <dbReference type="ChEBI" id="CHEBI:43474"/>
        <dbReference type="ChEBI" id="CHEBI:57720"/>
        <dbReference type="EC" id="2.4.2.1"/>
    </reaction>
    <physiologicalReaction direction="left-to-right" evidence="1">
        <dbReference type="Rhea" id="RHEA:27647"/>
    </physiologicalReaction>
</comment>
<accession>A0A841GKZ5</accession>
<dbReference type="SUPFAM" id="SSF64438">
    <property type="entry name" value="CNF1/YfiH-like putative cysteine hydrolases"/>
    <property type="match status" value="1"/>
</dbReference>
<evidence type="ECO:0000256" key="4">
    <source>
        <dbReference type="ARBA" id="ARBA00022723"/>
    </source>
</evidence>
<dbReference type="PANTHER" id="PTHR30616:SF2">
    <property type="entry name" value="PURINE NUCLEOSIDE PHOSPHORYLASE LACC1"/>
    <property type="match status" value="1"/>
</dbReference>
<dbReference type="Gene3D" id="3.60.140.10">
    <property type="entry name" value="CNF1/YfiH-like putative cysteine hydrolases"/>
    <property type="match status" value="1"/>
</dbReference>
<dbReference type="RefSeq" id="WP_184619667.1">
    <property type="nucleotide sequence ID" value="NZ_JACHEX010000004.1"/>
</dbReference>
<dbReference type="GO" id="GO:0016787">
    <property type="term" value="F:hydrolase activity"/>
    <property type="evidence" value="ECO:0007669"/>
    <property type="project" value="UniProtKB-KW"/>
</dbReference>
<dbReference type="EMBL" id="JACHEX010000004">
    <property type="protein sequence ID" value="MBB6063067.1"/>
    <property type="molecule type" value="Genomic_DNA"/>
</dbReference>
<evidence type="ECO:0000256" key="1">
    <source>
        <dbReference type="ARBA" id="ARBA00000553"/>
    </source>
</evidence>
<evidence type="ECO:0000256" key="8">
    <source>
        <dbReference type="ARBA" id="ARBA00048968"/>
    </source>
</evidence>
<evidence type="ECO:0000256" key="10">
    <source>
        <dbReference type="RuleBase" id="RU361274"/>
    </source>
</evidence>
<keyword evidence="5" id="KW-0378">Hydrolase</keyword>
<comment type="catalytic activity">
    <reaction evidence="9">
        <text>S-methyl-5'-thioadenosine + phosphate = 5-(methylsulfanyl)-alpha-D-ribose 1-phosphate + adenine</text>
        <dbReference type="Rhea" id="RHEA:11852"/>
        <dbReference type="ChEBI" id="CHEBI:16708"/>
        <dbReference type="ChEBI" id="CHEBI:17509"/>
        <dbReference type="ChEBI" id="CHEBI:43474"/>
        <dbReference type="ChEBI" id="CHEBI:58533"/>
        <dbReference type="EC" id="2.4.2.28"/>
    </reaction>
    <physiologicalReaction direction="left-to-right" evidence="9">
        <dbReference type="Rhea" id="RHEA:11853"/>
    </physiologicalReaction>
</comment>
<dbReference type="CDD" id="cd16833">
    <property type="entry name" value="YfiH"/>
    <property type="match status" value="1"/>
</dbReference>
<dbReference type="InterPro" id="IPR038371">
    <property type="entry name" value="Cu_polyphenol_OxRdtase_sf"/>
</dbReference>
<comment type="similarity">
    <text evidence="2 10">Belongs to the purine nucleoside phosphorylase YfiH/LACC1 family.</text>
</comment>